<dbReference type="EMBL" id="WAJR01000026">
    <property type="protein sequence ID" value="KAB1637958.1"/>
    <property type="molecule type" value="Genomic_DNA"/>
</dbReference>
<keyword evidence="1" id="KW-1133">Transmembrane helix</keyword>
<gene>
    <name evidence="2" type="ORF">F8C90_08710</name>
</gene>
<evidence type="ECO:0000313" key="3">
    <source>
        <dbReference type="Proteomes" id="UP000468668"/>
    </source>
</evidence>
<dbReference type="GeneID" id="98658488"/>
<keyword evidence="1" id="KW-0472">Membrane</keyword>
<comment type="caution">
    <text evidence="2">The sequence shown here is derived from an EMBL/GenBank/DDBJ whole genome shotgun (WGS) entry which is preliminary data.</text>
</comment>
<sequence>MSGSIASAPKFETKKFVGIIIAALIFLFFQFVCPVPEGLERTAMSAAGILISCKGLDLDGRMGEEGLGLHLHPRNTRHVLSSRDYCCPWLLIQSAERGLGNERAGRSNLIAQLEGMIREYRCAIC</sequence>
<dbReference type="Proteomes" id="UP000468668">
    <property type="component" value="Unassembled WGS sequence"/>
</dbReference>
<keyword evidence="3" id="KW-1185">Reference proteome</keyword>
<name>A0A6N6NJQ1_9ACTN</name>
<proteinExistence type="predicted"/>
<evidence type="ECO:0000256" key="1">
    <source>
        <dbReference type="SAM" id="Phobius"/>
    </source>
</evidence>
<keyword evidence="1" id="KW-0812">Transmembrane</keyword>
<reference evidence="2 3" key="1">
    <citation type="submission" date="2019-09" db="EMBL/GenBank/DDBJ databases">
        <title>Whole genome shotgun sequencing (WGS) of Ellagibacter isourolithinifaciens DSM 104140(T) and Adlercreutzia muris DSM 29508(T).</title>
        <authorList>
            <person name="Stoll D.A."/>
            <person name="Danylec N."/>
            <person name="Huch M."/>
        </authorList>
    </citation>
    <scope>NUCLEOTIDE SEQUENCE [LARGE SCALE GENOMIC DNA]</scope>
    <source>
        <strain evidence="2 3">DSM 104140</strain>
    </source>
</reference>
<dbReference type="RefSeq" id="WP_158050141.1">
    <property type="nucleotide sequence ID" value="NZ_WAJR01000026.1"/>
</dbReference>
<evidence type="ECO:0000313" key="2">
    <source>
        <dbReference type="EMBL" id="KAB1637958.1"/>
    </source>
</evidence>
<protein>
    <submittedName>
        <fullName evidence="2">Uncharacterized protein</fullName>
    </submittedName>
</protein>
<feature type="transmembrane region" description="Helical" evidence="1">
    <location>
        <begin position="16"/>
        <end position="35"/>
    </location>
</feature>
<accession>A0A6N6NJQ1</accession>
<organism evidence="2 3">
    <name type="scientific">Ellagibacter isourolithinifaciens</name>
    <dbReference type="NCBI Taxonomy" id="2137581"/>
    <lineage>
        <taxon>Bacteria</taxon>
        <taxon>Bacillati</taxon>
        <taxon>Actinomycetota</taxon>
        <taxon>Coriobacteriia</taxon>
        <taxon>Eggerthellales</taxon>
        <taxon>Eggerthellaceae</taxon>
        <taxon>Ellagibacter</taxon>
    </lineage>
</organism>
<dbReference type="AlphaFoldDB" id="A0A6N6NJQ1"/>